<evidence type="ECO:0000313" key="8">
    <source>
        <dbReference type="Proteomes" id="UP001204798"/>
    </source>
</evidence>
<feature type="domain" description="Peptidase S49" evidence="6">
    <location>
        <begin position="110"/>
        <end position="259"/>
    </location>
</feature>
<keyword evidence="5" id="KW-0472">Membrane</keyword>
<dbReference type="InterPro" id="IPR047272">
    <property type="entry name" value="S49_SppA_C"/>
</dbReference>
<dbReference type="GO" id="GO:0008233">
    <property type="term" value="F:peptidase activity"/>
    <property type="evidence" value="ECO:0007669"/>
    <property type="project" value="UniProtKB-KW"/>
</dbReference>
<evidence type="ECO:0000259" key="6">
    <source>
        <dbReference type="Pfam" id="PF01343"/>
    </source>
</evidence>
<evidence type="ECO:0000256" key="2">
    <source>
        <dbReference type="ARBA" id="ARBA00022670"/>
    </source>
</evidence>
<accession>A0ABT2EJR7</accession>
<dbReference type="InterPro" id="IPR002142">
    <property type="entry name" value="Peptidase_S49"/>
</dbReference>
<dbReference type="Proteomes" id="UP001204798">
    <property type="component" value="Unassembled WGS sequence"/>
</dbReference>
<dbReference type="EC" id="3.4.21.-" evidence="7"/>
<keyword evidence="5" id="KW-0812">Transmembrane</keyword>
<keyword evidence="2 7" id="KW-0645">Protease</keyword>
<comment type="caution">
    <text evidence="7">The sequence shown here is derived from an EMBL/GenBank/DDBJ whole genome shotgun (WGS) entry which is preliminary data.</text>
</comment>
<keyword evidence="8" id="KW-1185">Reference proteome</keyword>
<evidence type="ECO:0000256" key="1">
    <source>
        <dbReference type="ARBA" id="ARBA00008683"/>
    </source>
</evidence>
<proteinExistence type="inferred from homology"/>
<dbReference type="RefSeq" id="WP_259093751.1">
    <property type="nucleotide sequence ID" value="NZ_CP130454.1"/>
</dbReference>
<dbReference type="EMBL" id="JANUCP010000001">
    <property type="protein sequence ID" value="MCS3918200.1"/>
    <property type="molecule type" value="Genomic_DNA"/>
</dbReference>
<evidence type="ECO:0000256" key="3">
    <source>
        <dbReference type="ARBA" id="ARBA00022801"/>
    </source>
</evidence>
<protein>
    <submittedName>
        <fullName evidence="7">Protease-4</fullName>
        <ecNumber evidence="7">3.4.21.-</ecNumber>
    </submittedName>
</protein>
<dbReference type="Pfam" id="PF01343">
    <property type="entry name" value="Peptidase_S49"/>
    <property type="match status" value="1"/>
</dbReference>
<dbReference type="CDD" id="cd07023">
    <property type="entry name" value="S49_Sppa_N_C"/>
    <property type="match status" value="1"/>
</dbReference>
<comment type="similarity">
    <text evidence="1">Belongs to the peptidase S49 family.</text>
</comment>
<name>A0ABT2EJR7_9BACT</name>
<dbReference type="PANTHER" id="PTHR42987">
    <property type="entry name" value="PEPTIDASE S49"/>
    <property type="match status" value="1"/>
</dbReference>
<keyword evidence="4" id="KW-0720">Serine protease</keyword>
<feature type="transmembrane region" description="Helical" evidence="5">
    <location>
        <begin position="12"/>
        <end position="31"/>
    </location>
</feature>
<organism evidence="7 8">
    <name type="scientific">Candidatus Fervidibacter sacchari</name>
    <dbReference type="NCBI Taxonomy" id="1448929"/>
    <lineage>
        <taxon>Bacteria</taxon>
        <taxon>Candidatus Fervidibacterota</taxon>
        <taxon>Candidatus Fervidibacter</taxon>
    </lineage>
</organism>
<dbReference type="InterPro" id="IPR001907">
    <property type="entry name" value="ClpP"/>
</dbReference>
<dbReference type="GO" id="GO:0006508">
    <property type="term" value="P:proteolysis"/>
    <property type="evidence" value="ECO:0007669"/>
    <property type="project" value="UniProtKB-KW"/>
</dbReference>
<reference evidence="7 8" key="1">
    <citation type="submission" date="2022-08" db="EMBL/GenBank/DDBJ databases">
        <title>Bacterial and archaeal communities from various locations to study Microbial Dark Matter (Phase II).</title>
        <authorList>
            <person name="Stepanauskas R."/>
        </authorList>
    </citation>
    <scope>NUCLEOTIDE SEQUENCE [LARGE SCALE GENOMIC DNA]</scope>
    <source>
        <strain evidence="7 8">PD1</strain>
    </source>
</reference>
<evidence type="ECO:0000256" key="5">
    <source>
        <dbReference type="SAM" id="Phobius"/>
    </source>
</evidence>
<sequence length="320" mass="34861">MAMERQRWRSCLGCFVLGIVVATVIWGFFAFRSLGLAGIAMLPIEGILDSGESESTLLVDVTGARTVSYLLRKSARDPKVKALVVYIDSPGGSAAAAQEIFRAIRHFKERTGRPVIAAMGDVAASGGYYVACAADKVYALPSTLTGSIGVIWQSVNLERLLANLGIKPETLKAGQFKDTGSYFRSMTQQERELVQRLLKDVHEQFIADVAKGRRLPVEKVRAIADGRILTGKQAKAFGLVDELGTLDDAIRDARRQVNLPESAPVWVLERKRGIIERVFGTKLAAPLPKSLLTKPLLLHVDGKFGIGISALFWQGAANLR</sequence>
<dbReference type="PRINTS" id="PR00127">
    <property type="entry name" value="CLPPROTEASEP"/>
</dbReference>
<dbReference type="SUPFAM" id="SSF52096">
    <property type="entry name" value="ClpP/crotonase"/>
    <property type="match status" value="1"/>
</dbReference>
<dbReference type="NCBIfam" id="TIGR00706">
    <property type="entry name" value="SppA_dom"/>
    <property type="match status" value="1"/>
</dbReference>
<evidence type="ECO:0000313" key="7">
    <source>
        <dbReference type="EMBL" id="MCS3918200.1"/>
    </source>
</evidence>
<dbReference type="PANTHER" id="PTHR42987:SF4">
    <property type="entry name" value="PROTEASE SOHB-RELATED"/>
    <property type="match status" value="1"/>
</dbReference>
<keyword evidence="3 7" id="KW-0378">Hydrolase</keyword>
<dbReference type="InterPro" id="IPR029045">
    <property type="entry name" value="ClpP/crotonase-like_dom_sf"/>
</dbReference>
<keyword evidence="5" id="KW-1133">Transmembrane helix</keyword>
<dbReference type="Gene3D" id="3.90.226.10">
    <property type="entry name" value="2-enoyl-CoA Hydratase, Chain A, domain 1"/>
    <property type="match status" value="2"/>
</dbReference>
<gene>
    <name evidence="7" type="ORF">M2350_000597</name>
</gene>
<evidence type="ECO:0000256" key="4">
    <source>
        <dbReference type="ARBA" id="ARBA00022825"/>
    </source>
</evidence>
<dbReference type="InterPro" id="IPR004635">
    <property type="entry name" value="Pept_S49_SppA"/>
</dbReference>